<feature type="region of interest" description="Disordered" evidence="1">
    <location>
        <begin position="1"/>
        <end position="38"/>
    </location>
</feature>
<evidence type="ECO:0000313" key="3">
    <source>
        <dbReference type="Proteomes" id="UP000518266"/>
    </source>
</evidence>
<accession>A0A7J5XZE4</accession>
<organism evidence="2 3">
    <name type="scientific">Dissostichus mawsoni</name>
    <name type="common">Antarctic cod</name>
    <dbReference type="NCBI Taxonomy" id="36200"/>
    <lineage>
        <taxon>Eukaryota</taxon>
        <taxon>Metazoa</taxon>
        <taxon>Chordata</taxon>
        <taxon>Craniata</taxon>
        <taxon>Vertebrata</taxon>
        <taxon>Euteleostomi</taxon>
        <taxon>Actinopterygii</taxon>
        <taxon>Neopterygii</taxon>
        <taxon>Teleostei</taxon>
        <taxon>Neoteleostei</taxon>
        <taxon>Acanthomorphata</taxon>
        <taxon>Eupercaria</taxon>
        <taxon>Perciformes</taxon>
        <taxon>Notothenioidei</taxon>
        <taxon>Nototheniidae</taxon>
        <taxon>Dissostichus</taxon>
    </lineage>
</organism>
<dbReference type="Proteomes" id="UP000518266">
    <property type="component" value="Unassembled WGS sequence"/>
</dbReference>
<name>A0A7J5XZE4_DISMA</name>
<evidence type="ECO:0000256" key="1">
    <source>
        <dbReference type="SAM" id="MobiDB-lite"/>
    </source>
</evidence>
<comment type="caution">
    <text evidence="2">The sequence shown here is derived from an EMBL/GenBank/DDBJ whole genome shotgun (WGS) entry which is preliminary data.</text>
</comment>
<feature type="compositionally biased region" description="Basic and acidic residues" evidence="1">
    <location>
        <begin position="29"/>
        <end position="38"/>
    </location>
</feature>
<reference evidence="2 3" key="1">
    <citation type="submission" date="2020-03" db="EMBL/GenBank/DDBJ databases">
        <title>Dissostichus mawsoni Genome sequencing and assembly.</title>
        <authorList>
            <person name="Park H."/>
        </authorList>
    </citation>
    <scope>NUCLEOTIDE SEQUENCE [LARGE SCALE GENOMIC DNA]</scope>
    <source>
        <strain evidence="2">DM0001</strain>
        <tissue evidence="2">Muscle</tissue>
    </source>
</reference>
<keyword evidence="3" id="KW-1185">Reference proteome</keyword>
<gene>
    <name evidence="2" type="ORF">F7725_023818</name>
</gene>
<sequence>METDRETGGMEKKDGYAEGGMDGCGGWGRDGRRDGRRNVTDGSCLARAGGSGEVGNTGFPLCFSRRIDTTGRMNLDSSTAPQLADCSLLDEEEEGAVAGWLDGWTDGWLGDTLGRGRSLTRSRRVQGPGPPDRSPSWSQPPNMLSWPALGTAKWFCSCPLSPFLNSCELSSIAQSLTLGSASGSLFTDIELTSSQWNLRMCRVYMQEKVLLQMVHVGTLTSPAGLARMPSCSLKWELRWSCRMCGEGNTLLHSGHMKI</sequence>
<feature type="compositionally biased region" description="Basic and acidic residues" evidence="1">
    <location>
        <begin position="1"/>
        <end position="16"/>
    </location>
</feature>
<dbReference type="AlphaFoldDB" id="A0A7J5XZE4"/>
<feature type="region of interest" description="Disordered" evidence="1">
    <location>
        <begin position="119"/>
        <end position="142"/>
    </location>
</feature>
<dbReference type="EMBL" id="JAAKFY010000019">
    <property type="protein sequence ID" value="KAF3841867.1"/>
    <property type="molecule type" value="Genomic_DNA"/>
</dbReference>
<proteinExistence type="predicted"/>
<protein>
    <submittedName>
        <fullName evidence="2">Uncharacterized protein</fullName>
    </submittedName>
</protein>
<evidence type="ECO:0000313" key="2">
    <source>
        <dbReference type="EMBL" id="KAF3841867.1"/>
    </source>
</evidence>
<feature type="compositionally biased region" description="Gly residues" evidence="1">
    <location>
        <begin position="17"/>
        <end position="28"/>
    </location>
</feature>